<keyword evidence="2 11" id="KW-0547">Nucleotide-binding</keyword>
<dbReference type="GO" id="GO:0009338">
    <property type="term" value="C:exodeoxyribonuclease V complex"/>
    <property type="evidence" value="ECO:0007669"/>
    <property type="project" value="InterPro"/>
</dbReference>
<evidence type="ECO:0000256" key="11">
    <source>
        <dbReference type="HAMAP-Rule" id="MF_01487"/>
    </source>
</evidence>
<keyword evidence="3 11" id="KW-0227">DNA damage</keyword>
<dbReference type="Pfam" id="PF21185">
    <property type="entry name" value="RecD_N"/>
    <property type="match status" value="1"/>
</dbReference>
<evidence type="ECO:0000256" key="5">
    <source>
        <dbReference type="ARBA" id="ARBA00022806"/>
    </source>
</evidence>
<dbReference type="HAMAP" id="MF_01487">
    <property type="entry name" value="RecD"/>
    <property type="match status" value="1"/>
</dbReference>
<dbReference type="InterPro" id="IPR049550">
    <property type="entry name" value="RecD_N"/>
</dbReference>
<keyword evidence="5 11" id="KW-0347">Helicase</keyword>
<protein>
    <recommendedName>
        <fullName evidence="11">RecBCD enzyme subunit RecD</fullName>
        <ecNumber evidence="11">5.6.2.3</ecNumber>
    </recommendedName>
    <alternativeName>
        <fullName evidence="11">DNA 5'-3' helicase subunit RecD</fullName>
    </alternativeName>
    <alternativeName>
        <fullName evidence="11">Exonuclease V subunit RecD</fullName>
        <shortName evidence="11">ExoV subunit RecD</shortName>
    </alternativeName>
    <alternativeName>
        <fullName evidence="11">Helicase/nuclease RecBCD subunit RecD</fullName>
    </alternativeName>
</protein>
<dbReference type="AlphaFoldDB" id="A0A8B2VLI1"/>
<dbReference type="InterPro" id="IPR027785">
    <property type="entry name" value="UvrD-like_helicase_C"/>
</dbReference>
<gene>
    <name evidence="11" type="primary">recD</name>
    <name evidence="12" type="ORF">B1B09_11645</name>
</gene>
<evidence type="ECO:0000256" key="3">
    <source>
        <dbReference type="ARBA" id="ARBA00022763"/>
    </source>
</evidence>
<dbReference type="Proteomes" id="UP000226191">
    <property type="component" value="Unassembled WGS sequence"/>
</dbReference>
<dbReference type="SMART" id="SM00382">
    <property type="entry name" value="AAA"/>
    <property type="match status" value="1"/>
</dbReference>
<keyword evidence="1 11" id="KW-0540">Nuclease</keyword>
<evidence type="ECO:0000256" key="7">
    <source>
        <dbReference type="ARBA" id="ARBA00022840"/>
    </source>
</evidence>
<evidence type="ECO:0000256" key="8">
    <source>
        <dbReference type="ARBA" id="ARBA00023125"/>
    </source>
</evidence>
<dbReference type="Pfam" id="PF13604">
    <property type="entry name" value="AAA_30"/>
    <property type="match status" value="1"/>
</dbReference>
<dbReference type="NCBIfam" id="TIGR01447">
    <property type="entry name" value="recD"/>
    <property type="match status" value="1"/>
</dbReference>
<proteinExistence type="inferred from homology"/>
<dbReference type="InterPro" id="IPR006344">
    <property type="entry name" value="RecD"/>
</dbReference>
<evidence type="ECO:0000313" key="13">
    <source>
        <dbReference type="Proteomes" id="UP000226191"/>
    </source>
</evidence>
<keyword evidence="10 11" id="KW-0413">Isomerase</keyword>
<dbReference type="GO" id="GO:0000724">
    <property type="term" value="P:double-strand break repair via homologous recombination"/>
    <property type="evidence" value="ECO:0007669"/>
    <property type="project" value="UniProtKB-UniRule"/>
</dbReference>
<dbReference type="Gene3D" id="1.10.10.1020">
    <property type="entry name" value="RecBCD complex, subunit RecD, N-terminal domain"/>
    <property type="match status" value="1"/>
</dbReference>
<evidence type="ECO:0000256" key="9">
    <source>
        <dbReference type="ARBA" id="ARBA00023204"/>
    </source>
</evidence>
<dbReference type="InterPro" id="IPR003593">
    <property type="entry name" value="AAA+_ATPase"/>
</dbReference>
<organism evidence="12 13">
    <name type="scientific">Cutibacterium acnes</name>
    <name type="common">Propionibacterium acnes</name>
    <dbReference type="NCBI Taxonomy" id="1747"/>
    <lineage>
        <taxon>Bacteria</taxon>
        <taxon>Bacillati</taxon>
        <taxon>Actinomycetota</taxon>
        <taxon>Actinomycetes</taxon>
        <taxon>Propionibacteriales</taxon>
        <taxon>Propionibacteriaceae</taxon>
        <taxon>Cutibacterium</taxon>
    </lineage>
</organism>
<dbReference type="PANTHER" id="PTHR43788:SF6">
    <property type="entry name" value="DNA HELICASE B"/>
    <property type="match status" value="1"/>
</dbReference>
<dbReference type="GO" id="GO:0043139">
    <property type="term" value="F:5'-3' DNA helicase activity"/>
    <property type="evidence" value="ECO:0007669"/>
    <property type="project" value="UniProtKB-UniRule"/>
</dbReference>
<dbReference type="InterPro" id="IPR027417">
    <property type="entry name" value="P-loop_NTPase"/>
</dbReference>
<dbReference type="CDD" id="cd18809">
    <property type="entry name" value="SF1_C_RecD"/>
    <property type="match status" value="1"/>
</dbReference>
<comment type="function">
    <text evidence="11">A helicase/nuclease that prepares dsDNA breaks (DSB) for recombinational DNA repair. Binds to DSBs and unwinds DNA via a highly rapid and processive ATP-dependent bidirectional helicase activity. Unwinds dsDNA until it encounters a Chi (crossover hotspot instigator) sequence from the 3' direction. Cuts ssDNA a few nucleotides 3' to the Chi site. The properties and activities of the enzyme are changed at Chi. The Chi-altered holoenzyme produces a long 3'-ssDNA overhang and facilitates RecA-binding to the ssDNA for homologous DNA recombination and repair. Holoenzyme degrades any linearized DNA that is unable to undergo homologous recombination. In the holoenzyme this subunit has ssDNA-dependent ATPase and 5'-3' helicase activity. When added to pre-assembled RecBC greatly stimulates nuclease activity and augments holoenzyme processivity. Negatively regulates the RecA-loading ability of RecBCD.</text>
</comment>
<dbReference type="CDD" id="cd17933">
    <property type="entry name" value="DEXSc_RecD-like"/>
    <property type="match status" value="1"/>
</dbReference>
<comment type="catalytic activity">
    <reaction evidence="11">
        <text>ATP + H2O = ADP + phosphate + H(+)</text>
        <dbReference type="Rhea" id="RHEA:13065"/>
        <dbReference type="ChEBI" id="CHEBI:15377"/>
        <dbReference type="ChEBI" id="CHEBI:15378"/>
        <dbReference type="ChEBI" id="CHEBI:30616"/>
        <dbReference type="ChEBI" id="CHEBI:43474"/>
        <dbReference type="ChEBI" id="CHEBI:456216"/>
        <dbReference type="EC" id="5.6.2.3"/>
    </reaction>
</comment>
<comment type="similarity">
    <text evidence="11">Belongs to the RecD family.</text>
</comment>
<dbReference type="SUPFAM" id="SSF52540">
    <property type="entry name" value="P-loop containing nucleoside triphosphate hydrolases"/>
    <property type="match status" value="1"/>
</dbReference>
<dbReference type="GO" id="GO:0003677">
    <property type="term" value="F:DNA binding"/>
    <property type="evidence" value="ECO:0007669"/>
    <property type="project" value="UniProtKB-UniRule"/>
</dbReference>
<dbReference type="InterPro" id="IPR041851">
    <property type="entry name" value="RecD_N_sf"/>
</dbReference>
<dbReference type="GO" id="GO:0005524">
    <property type="term" value="F:ATP binding"/>
    <property type="evidence" value="ECO:0007669"/>
    <property type="project" value="UniProtKB-UniRule"/>
</dbReference>
<dbReference type="Gene3D" id="3.40.50.300">
    <property type="entry name" value="P-loop containing nucleotide triphosphate hydrolases"/>
    <property type="match status" value="3"/>
</dbReference>
<comment type="caution">
    <text evidence="12">The sequence shown here is derived from an EMBL/GenBank/DDBJ whole genome shotgun (WGS) entry which is preliminary data.</text>
</comment>
<feature type="binding site" evidence="11">
    <location>
        <begin position="202"/>
        <end position="209"/>
    </location>
    <ligand>
        <name>ATP</name>
        <dbReference type="ChEBI" id="CHEBI:30616"/>
    </ligand>
</feature>
<evidence type="ECO:0000256" key="4">
    <source>
        <dbReference type="ARBA" id="ARBA00022801"/>
    </source>
</evidence>
<dbReference type="EC" id="5.6.2.3" evidence="11"/>
<dbReference type="GO" id="GO:0017116">
    <property type="term" value="F:single-stranded DNA helicase activity"/>
    <property type="evidence" value="ECO:0007669"/>
    <property type="project" value="TreeGrafter"/>
</dbReference>
<dbReference type="GeneID" id="92857288"/>
<comment type="miscellaneous">
    <text evidence="11">In the RecBCD complex, RecB has a slow 3'-5' helicase, an exonuclease activity and loads RecA onto ssDNA, RecD has a fast 5'-3' helicase activity, while RecC stimulates the ATPase and processivity of the RecB helicase and contributes to recognition of the Chi site.</text>
</comment>
<keyword evidence="7 11" id="KW-0067">ATP-binding</keyword>
<reference evidence="12 13" key="1">
    <citation type="submission" date="2017-02" db="EMBL/GenBank/DDBJ databases">
        <title>Prevalence of linear plasmids in Cutibacterium acnes isolates obtained from cancerous prostatic tissue.</title>
        <authorList>
            <person name="Davidsson S."/>
            <person name="Bruggemann H."/>
        </authorList>
    </citation>
    <scope>NUCLEOTIDE SEQUENCE [LARGE SCALE GENOMIC DNA]</scope>
    <source>
        <strain evidence="12 13">11-78</strain>
    </source>
</reference>
<evidence type="ECO:0000256" key="6">
    <source>
        <dbReference type="ARBA" id="ARBA00022839"/>
    </source>
</evidence>
<dbReference type="PANTHER" id="PTHR43788">
    <property type="entry name" value="DNA2/NAM7 HELICASE FAMILY MEMBER"/>
    <property type="match status" value="1"/>
</dbReference>
<dbReference type="RefSeq" id="WP_002516385.1">
    <property type="nucleotide sequence ID" value="NZ_AP022844.1"/>
</dbReference>
<keyword evidence="8 11" id="KW-0238">DNA-binding</keyword>
<evidence type="ECO:0000256" key="10">
    <source>
        <dbReference type="ARBA" id="ARBA00023235"/>
    </source>
</evidence>
<comment type="subunit">
    <text evidence="11">Heterotrimer of RecB, RecC and RecD. All subunits contribute to DNA-binding.</text>
</comment>
<evidence type="ECO:0000256" key="2">
    <source>
        <dbReference type="ARBA" id="ARBA00022741"/>
    </source>
</evidence>
<name>A0A8B2VLI1_CUTAC</name>
<keyword evidence="4 11" id="KW-0378">Hydrolase</keyword>
<keyword evidence="9 11" id="KW-0234">DNA repair</keyword>
<dbReference type="OrthoDB" id="9763659at2"/>
<dbReference type="GO" id="GO:0008854">
    <property type="term" value="F:exodeoxyribonuclease V activity"/>
    <property type="evidence" value="ECO:0007669"/>
    <property type="project" value="InterPro"/>
</dbReference>
<sequence length="628" mass="66197">MTDLVPVAAGSRLEPFARAGVLEASDIHLANLVCRIGGESNCDVSLAIALSCRELRRGSVFWDPHEIANVVRQQILDPAIPDIETSDQAALFAELEWPPPGEWLSTLEASPVIAGRDDPLNRLPARLDDGLVYLEKYWQAEHDVARDLATLAADPPSQGPVSADDVVSSISNALAASGIMLDPAQADAAIAAIMHRVSVLAGGPGTGKTTTVCALLAALQQADPHLGAVALAAPSGKAAARLRDSVSQVSERMPDDLKPIVADATTVHSLLKWQGPGTSFGYDEQHKLPFGVVVVDEASMLSLPLAASLLSAIGPQTRLILVGDPGQLVSVDAGSVLADIVSSADALQAQLPVTILTCNHRSRGDIARLSEAVREGDKSTALDVLATAAGVTHDSPSPDSIATISGRRSITWIDADPASITMADLPAVAEVIARTGARMLELAQASADAAALKLVDAHRLLCAHREGPYGVDEWSQRMVTVLSDVLPGVGQGRWVLGETAIVTHNLAQLGVNNGDCGVIVETRPVPTIALPGPGGVPRRLPCSLIPSLQPLQAMTIHKAQGSQFTDVTVVLPPPDSPLLSRELLYTAITRAREHLTVVGTRESVERAIDRANDRRSGIQRRWEESRTS</sequence>
<accession>A0A8B2VLI1</accession>
<dbReference type="InterPro" id="IPR050534">
    <property type="entry name" value="Coronavir_polyprotein_1ab"/>
</dbReference>
<dbReference type="Pfam" id="PF13538">
    <property type="entry name" value="UvrD_C_2"/>
    <property type="match status" value="1"/>
</dbReference>
<keyword evidence="6 11" id="KW-0269">Exonuclease</keyword>
<evidence type="ECO:0000313" key="12">
    <source>
        <dbReference type="EMBL" id="PGF32093.1"/>
    </source>
</evidence>
<dbReference type="EMBL" id="MVCE01000006">
    <property type="protein sequence ID" value="PGF32093.1"/>
    <property type="molecule type" value="Genomic_DNA"/>
</dbReference>
<evidence type="ECO:0000256" key="1">
    <source>
        <dbReference type="ARBA" id="ARBA00022722"/>
    </source>
</evidence>